<evidence type="ECO:0000313" key="2">
    <source>
        <dbReference type="Proteomes" id="UP000465667"/>
    </source>
</evidence>
<proteinExistence type="predicted"/>
<dbReference type="RefSeq" id="WP_163489371.1">
    <property type="nucleotide sequence ID" value="NZ_CP048738.1"/>
</dbReference>
<dbReference type="Proteomes" id="UP000465667">
    <property type="component" value="Chromosome"/>
</dbReference>
<sequence length="593" mass="68100">MSSRALPNRVVIREQNKKTIEDCPPEIGKQLQRAAFDKIAANEFEKTRTTRDGEDSRKVVTATIEGDSLTISVEDIIGIVNLTPTSKLQINPKIGWEDILEMFLAIQRRNRSLQYHGIPIDDFLSEDIEIDDIFVVIAINYLNSLRPIHRNGFIRRFENREYDAVTGRGRIDVEESLLNKARGIQKHRFVEKDIDYSTPSNSLIYTAGKQLLRLFQDASSDHSHEQYFQIFSSLREEVRNLEELGVSTSEIDLTRMKQTHIADLPRQRRYYEDAVKTSKTIISSTTGQSLESGTENLTIDFILDMDQVFETFTQLTLEQEAKRLNRLELSNIEGDVTVEEEPTLQVYSDDTVATYRPDHVLKETGNVVAVLDSKYFSEHLDPSQRKAVRTRMLSYAFLLDTTEMAFVAPFGDSLSRNLELRDGKVSLVRPGEEFSIPRFREAVRAYLESHFHIVRPIEDLRDEIDPPIAHAEISFVNLDSLENYDQLNMDEAQKSLFASKIRKSVIQESDEVARFDNLSRSNRHDLLNHIKDGMVIGSNYNFTIPTFVESISGELLEGADDDWEGEAIKYINVKVEKGEIKDFSEPQFIQLKW</sequence>
<protein>
    <recommendedName>
        <fullName evidence="3">Restriction endonuclease</fullName>
    </recommendedName>
</protein>
<dbReference type="GeneID" id="44084460"/>
<dbReference type="AlphaFoldDB" id="A0A6C0UXH9"/>
<gene>
    <name evidence="1" type="ORF">G3A49_13585</name>
</gene>
<dbReference type="EMBL" id="CP048738">
    <property type="protein sequence ID" value="QIB79101.1"/>
    <property type="molecule type" value="Genomic_DNA"/>
</dbReference>
<accession>A0A6C0UXH9</accession>
<evidence type="ECO:0008006" key="3">
    <source>
        <dbReference type="Google" id="ProtNLM"/>
    </source>
</evidence>
<dbReference type="PANTHER" id="PTHR38733:SF1">
    <property type="entry name" value="TYPE IV METHYL-DIRECTED RESTRICTION ENZYME ECOKMCRBC"/>
    <property type="match status" value="1"/>
</dbReference>
<dbReference type="PANTHER" id="PTHR38733">
    <property type="entry name" value="PROTEIN MCRC"/>
    <property type="match status" value="1"/>
</dbReference>
<dbReference type="InterPro" id="IPR019292">
    <property type="entry name" value="McrC"/>
</dbReference>
<name>A0A6C0UXH9_HALVO</name>
<dbReference type="KEGG" id="hale:G3A49_13585"/>
<reference evidence="1 2" key="1">
    <citation type="submission" date="2020-02" db="EMBL/GenBank/DDBJ databases">
        <title>Whole genome sequence of Haloferax alexandrinus pws1.</title>
        <authorList>
            <person name="Verma D.K."/>
            <person name="Gopal K."/>
            <person name="Prasad E.S."/>
        </authorList>
    </citation>
    <scope>NUCLEOTIDE SEQUENCE [LARGE SCALE GENOMIC DNA]</scope>
    <source>
        <strain evidence="2">wsp1</strain>
    </source>
</reference>
<dbReference type="Pfam" id="PF10117">
    <property type="entry name" value="McrBC"/>
    <property type="match status" value="1"/>
</dbReference>
<evidence type="ECO:0000313" key="1">
    <source>
        <dbReference type="EMBL" id="QIB79101.1"/>
    </source>
</evidence>
<organism evidence="1 2">
    <name type="scientific">Haloferax volcanii</name>
    <name type="common">Halobacterium volcanii</name>
    <dbReference type="NCBI Taxonomy" id="2246"/>
    <lineage>
        <taxon>Archaea</taxon>
        <taxon>Methanobacteriati</taxon>
        <taxon>Methanobacteriota</taxon>
        <taxon>Stenosarchaea group</taxon>
        <taxon>Halobacteria</taxon>
        <taxon>Halobacteriales</taxon>
        <taxon>Haloferacaceae</taxon>
        <taxon>Haloferax</taxon>
    </lineage>
</organism>